<dbReference type="PANTHER" id="PTHR33420">
    <property type="entry name" value="FIMBRIAL SUBUNIT ELFA-RELATED"/>
    <property type="match status" value="1"/>
</dbReference>
<keyword evidence="4" id="KW-0281">Fimbrium</keyword>
<feature type="signal peptide" evidence="5">
    <location>
        <begin position="1"/>
        <end position="21"/>
    </location>
</feature>
<keyword evidence="3 5" id="KW-0732">Signal</keyword>
<dbReference type="RefSeq" id="WP_079218884.1">
    <property type="nucleotide sequence ID" value="NZ_CP018845.1"/>
</dbReference>
<sequence length="175" mass="17561">MKKNVLASLFVAAMIPTFASAADLTINFTGTVTDQTCTISNAAGGALNVAMPSVSASQFKAVGDVGGATPFQVTLTNCPATVTKVAGEFELGSNADTTTGNLKIANATTGKAGNVQIQLLDSTGAKVRADGGKTPSVNVSSGSATINMFSQYYATAATVTAGKTDTSVGFTVVYN</sequence>
<dbReference type="Pfam" id="PF16970">
    <property type="entry name" value="FimA"/>
    <property type="match status" value="1"/>
</dbReference>
<dbReference type="Gene3D" id="2.60.40.1090">
    <property type="entry name" value="Fimbrial-type adhesion domain"/>
    <property type="match status" value="1"/>
</dbReference>
<dbReference type="Proteomes" id="UP000536746">
    <property type="component" value="Unassembled WGS sequence"/>
</dbReference>
<comment type="caution">
    <text evidence="6">The sequence shown here is derived from an EMBL/GenBank/DDBJ whole genome shotgun (WGS) entry which is preliminary data.</text>
</comment>
<dbReference type="EMBL" id="JABFMT010000010">
    <property type="protein sequence ID" value="NUU02212.1"/>
    <property type="molecule type" value="Genomic_DNA"/>
</dbReference>
<dbReference type="PANTHER" id="PTHR33420:SF3">
    <property type="entry name" value="FIMBRIAL SUBUNIT ELFA"/>
    <property type="match status" value="1"/>
</dbReference>
<accession>A0ABX2LUL1</accession>
<gene>
    <name evidence="6" type="ORF">HNO84_11440</name>
</gene>
<dbReference type="InterPro" id="IPR050263">
    <property type="entry name" value="Bact_Fimbrial_Adh_Pro"/>
</dbReference>
<dbReference type="InterPro" id="IPR036937">
    <property type="entry name" value="Adhesion_dom_fimbrial_sf"/>
</dbReference>
<comment type="similarity">
    <text evidence="2">Belongs to the fimbrial protein family.</text>
</comment>
<evidence type="ECO:0000256" key="1">
    <source>
        <dbReference type="ARBA" id="ARBA00004561"/>
    </source>
</evidence>
<comment type="subcellular location">
    <subcellularLocation>
        <location evidence="1">Fimbrium</location>
    </subcellularLocation>
</comment>
<keyword evidence="7" id="KW-1185">Reference proteome</keyword>
<dbReference type="SUPFAM" id="SSF49401">
    <property type="entry name" value="Bacterial adhesins"/>
    <property type="match status" value="1"/>
</dbReference>
<evidence type="ECO:0000256" key="4">
    <source>
        <dbReference type="ARBA" id="ARBA00023263"/>
    </source>
</evidence>
<evidence type="ECO:0000313" key="7">
    <source>
        <dbReference type="Proteomes" id="UP000536746"/>
    </source>
</evidence>
<evidence type="ECO:0000256" key="3">
    <source>
        <dbReference type="ARBA" id="ARBA00022729"/>
    </source>
</evidence>
<evidence type="ECO:0000313" key="6">
    <source>
        <dbReference type="EMBL" id="NUU02212.1"/>
    </source>
</evidence>
<evidence type="ECO:0000256" key="2">
    <source>
        <dbReference type="ARBA" id="ARBA00006671"/>
    </source>
</evidence>
<proteinExistence type="inferred from homology"/>
<organism evidence="6 7">
    <name type="scientific">Herbaspirillum robiniae</name>
    <dbReference type="NCBI Taxonomy" id="2014887"/>
    <lineage>
        <taxon>Bacteria</taxon>
        <taxon>Pseudomonadati</taxon>
        <taxon>Pseudomonadota</taxon>
        <taxon>Betaproteobacteria</taxon>
        <taxon>Burkholderiales</taxon>
        <taxon>Oxalobacteraceae</taxon>
        <taxon>Herbaspirillum</taxon>
    </lineage>
</organism>
<reference evidence="6 7" key="1">
    <citation type="journal article" date="2020" name="Front. Plant Sci.">
        <title>Isolation of Rhizosphere Bacteria That Improve Quality and Water Stress Tolerance in Greenhouse Ornamentals.</title>
        <authorList>
            <person name="Nordstedt N.P."/>
            <person name="Jones M.L."/>
        </authorList>
    </citation>
    <scope>NUCLEOTIDE SEQUENCE [LARGE SCALE GENOMIC DNA]</scope>
    <source>
        <strain evidence="6 7">C6C2</strain>
    </source>
</reference>
<evidence type="ECO:0000256" key="5">
    <source>
        <dbReference type="SAM" id="SignalP"/>
    </source>
</evidence>
<feature type="chain" id="PRO_5046129169" evidence="5">
    <location>
        <begin position="22"/>
        <end position="175"/>
    </location>
</feature>
<protein>
    <submittedName>
        <fullName evidence="6">Type 1 fimbrial protein</fullName>
    </submittedName>
</protein>
<name>A0ABX2LUL1_9BURK</name>
<dbReference type="InterPro" id="IPR008966">
    <property type="entry name" value="Adhesion_dom_sf"/>
</dbReference>
<dbReference type="InterPro" id="IPR039458">
    <property type="entry name" value="FimA-like"/>
</dbReference>